<sequence length="67" mass="7239">MTLIHAVEGLAFGLGVLLLSSSIGFAYWGITLKPEEAEDMTARKIELGFYAGACLVFALLIGYWLSV</sequence>
<feature type="transmembrane region" description="Helical" evidence="1">
    <location>
        <begin position="47"/>
        <end position="65"/>
    </location>
</feature>
<dbReference type="RefSeq" id="WP_046073593.1">
    <property type="nucleotide sequence ID" value="NZ_CP114588.1"/>
</dbReference>
<evidence type="ECO:0000313" key="2">
    <source>
        <dbReference type="EMBL" id="WBA09443.1"/>
    </source>
</evidence>
<gene>
    <name evidence="2" type="ORF">N8M53_04400</name>
</gene>
<dbReference type="Proteomes" id="UP001164748">
    <property type="component" value="Chromosome"/>
</dbReference>
<protein>
    <submittedName>
        <fullName evidence="2">Uncharacterized protein</fullName>
    </submittedName>
</protein>
<proteinExistence type="predicted"/>
<reference evidence="2" key="1">
    <citation type="submission" date="2022-09" db="EMBL/GenBank/DDBJ databases">
        <authorList>
            <person name="Li Z.-J."/>
        </authorList>
    </citation>
    <scope>NUCLEOTIDE SEQUENCE</scope>
    <source>
        <strain evidence="2">TGB11</strain>
    </source>
</reference>
<dbReference type="AlphaFoldDB" id="A0AA47KME5"/>
<dbReference type="EMBL" id="CP114588">
    <property type="protein sequence ID" value="WBA09443.1"/>
    <property type="molecule type" value="Genomic_DNA"/>
</dbReference>
<accession>A0AA47KME5</accession>
<organism evidence="2 3">
    <name type="scientific">Salinivibrio kushneri</name>
    <dbReference type="NCBI Taxonomy" id="1908198"/>
    <lineage>
        <taxon>Bacteria</taxon>
        <taxon>Pseudomonadati</taxon>
        <taxon>Pseudomonadota</taxon>
        <taxon>Gammaproteobacteria</taxon>
        <taxon>Vibrionales</taxon>
        <taxon>Vibrionaceae</taxon>
        <taxon>Salinivibrio</taxon>
    </lineage>
</organism>
<keyword evidence="1" id="KW-1133">Transmembrane helix</keyword>
<keyword evidence="1" id="KW-0812">Transmembrane</keyword>
<name>A0AA47KME5_9GAMM</name>
<evidence type="ECO:0000256" key="1">
    <source>
        <dbReference type="SAM" id="Phobius"/>
    </source>
</evidence>
<feature type="transmembrane region" description="Helical" evidence="1">
    <location>
        <begin position="6"/>
        <end position="27"/>
    </location>
</feature>
<keyword evidence="1" id="KW-0472">Membrane</keyword>
<evidence type="ECO:0000313" key="3">
    <source>
        <dbReference type="Proteomes" id="UP001164748"/>
    </source>
</evidence>